<sequence length="296" mass="31909">MFCCAAQARNFRDAAQQLAVSPQVVTRVVRELEDTLGEPLFHRSTRGVRLTAFGAQLVERARSALAGVEALFPVRGQPGQVNETTSGLVRVTAPRFLGRAPLMATLAPLLAAHPGLVLDLRLSEVRADVVDQQIDIGVRIGPMRDSGFVARAVAQVHFHVVATPTLVARVGAPQTIAELLDQRPCTAMIDLNNGRPWNWLFRGSRQQAPAVPAFVTDDPEAEQAAVLAGIGFGQLPDFLAQPALREGRLVSVLDAEAPKPWPVHVYRARQSPVPARVRLVFEALVQGLAKLPSSSA</sequence>
<dbReference type="Gene3D" id="1.10.10.10">
    <property type="entry name" value="Winged helix-like DNA-binding domain superfamily/Winged helix DNA-binding domain"/>
    <property type="match status" value="1"/>
</dbReference>
<organism evidence="6 7">
    <name type="scientific">Ideonella azotifigens</name>
    <dbReference type="NCBI Taxonomy" id="513160"/>
    <lineage>
        <taxon>Bacteria</taxon>
        <taxon>Pseudomonadati</taxon>
        <taxon>Pseudomonadota</taxon>
        <taxon>Betaproteobacteria</taxon>
        <taxon>Burkholderiales</taxon>
        <taxon>Sphaerotilaceae</taxon>
        <taxon>Ideonella</taxon>
    </lineage>
</organism>
<keyword evidence="2" id="KW-0805">Transcription regulation</keyword>
<name>A0ABP3VJU0_9BURK</name>
<evidence type="ECO:0000259" key="5">
    <source>
        <dbReference type="PROSITE" id="PS50931"/>
    </source>
</evidence>
<dbReference type="InterPro" id="IPR036388">
    <property type="entry name" value="WH-like_DNA-bd_sf"/>
</dbReference>
<dbReference type="PANTHER" id="PTHR30537:SF3">
    <property type="entry name" value="TRANSCRIPTIONAL REGULATORY PROTEIN"/>
    <property type="match status" value="1"/>
</dbReference>
<dbReference type="PROSITE" id="PS50931">
    <property type="entry name" value="HTH_LYSR"/>
    <property type="match status" value="1"/>
</dbReference>
<dbReference type="SUPFAM" id="SSF46785">
    <property type="entry name" value="Winged helix' DNA-binding domain"/>
    <property type="match status" value="1"/>
</dbReference>
<evidence type="ECO:0000256" key="2">
    <source>
        <dbReference type="ARBA" id="ARBA00023015"/>
    </source>
</evidence>
<evidence type="ECO:0000256" key="1">
    <source>
        <dbReference type="ARBA" id="ARBA00009437"/>
    </source>
</evidence>
<dbReference type="Pfam" id="PF03466">
    <property type="entry name" value="LysR_substrate"/>
    <property type="match status" value="1"/>
</dbReference>
<proteinExistence type="inferred from homology"/>
<evidence type="ECO:0000256" key="4">
    <source>
        <dbReference type="ARBA" id="ARBA00023163"/>
    </source>
</evidence>
<dbReference type="EMBL" id="BAAAEW010000026">
    <property type="protein sequence ID" value="GAA0761032.1"/>
    <property type="molecule type" value="Genomic_DNA"/>
</dbReference>
<dbReference type="Pfam" id="PF00126">
    <property type="entry name" value="HTH_1"/>
    <property type="match status" value="1"/>
</dbReference>
<gene>
    <name evidence="6" type="ORF">GCM10009107_44300</name>
</gene>
<evidence type="ECO:0000313" key="6">
    <source>
        <dbReference type="EMBL" id="GAA0761032.1"/>
    </source>
</evidence>
<dbReference type="SUPFAM" id="SSF53850">
    <property type="entry name" value="Periplasmic binding protein-like II"/>
    <property type="match status" value="1"/>
</dbReference>
<dbReference type="Proteomes" id="UP001500279">
    <property type="component" value="Unassembled WGS sequence"/>
</dbReference>
<dbReference type="InterPro" id="IPR005119">
    <property type="entry name" value="LysR_subst-bd"/>
</dbReference>
<keyword evidence="4" id="KW-0804">Transcription</keyword>
<evidence type="ECO:0000313" key="7">
    <source>
        <dbReference type="Proteomes" id="UP001500279"/>
    </source>
</evidence>
<feature type="domain" description="HTH lysR-type" evidence="5">
    <location>
        <begin position="1"/>
        <end position="51"/>
    </location>
</feature>
<comment type="caution">
    <text evidence="6">The sequence shown here is derived from an EMBL/GenBank/DDBJ whole genome shotgun (WGS) entry which is preliminary data.</text>
</comment>
<dbReference type="InterPro" id="IPR058163">
    <property type="entry name" value="LysR-type_TF_proteobact-type"/>
</dbReference>
<dbReference type="CDD" id="cd08422">
    <property type="entry name" value="PBP2_CrgA_like"/>
    <property type="match status" value="1"/>
</dbReference>
<dbReference type="InterPro" id="IPR000847">
    <property type="entry name" value="LysR_HTH_N"/>
</dbReference>
<comment type="similarity">
    <text evidence="1">Belongs to the LysR transcriptional regulatory family.</text>
</comment>
<dbReference type="InterPro" id="IPR036390">
    <property type="entry name" value="WH_DNA-bd_sf"/>
</dbReference>
<reference evidence="7" key="1">
    <citation type="journal article" date="2019" name="Int. J. Syst. Evol. Microbiol.">
        <title>The Global Catalogue of Microorganisms (GCM) 10K type strain sequencing project: providing services to taxonomists for standard genome sequencing and annotation.</title>
        <authorList>
            <consortium name="The Broad Institute Genomics Platform"/>
            <consortium name="The Broad Institute Genome Sequencing Center for Infectious Disease"/>
            <person name="Wu L."/>
            <person name="Ma J."/>
        </authorList>
    </citation>
    <scope>NUCLEOTIDE SEQUENCE [LARGE SCALE GENOMIC DNA]</scope>
    <source>
        <strain evidence="7">JCM 15503</strain>
    </source>
</reference>
<keyword evidence="7" id="KW-1185">Reference proteome</keyword>
<keyword evidence="3" id="KW-0238">DNA-binding</keyword>
<evidence type="ECO:0000256" key="3">
    <source>
        <dbReference type="ARBA" id="ARBA00023125"/>
    </source>
</evidence>
<dbReference type="Gene3D" id="3.40.190.290">
    <property type="match status" value="1"/>
</dbReference>
<accession>A0ABP3VJU0</accession>
<dbReference type="PANTHER" id="PTHR30537">
    <property type="entry name" value="HTH-TYPE TRANSCRIPTIONAL REGULATOR"/>
    <property type="match status" value="1"/>
</dbReference>
<protein>
    <submittedName>
        <fullName evidence="6">LysR family transcriptional regulator</fullName>
    </submittedName>
</protein>